<keyword evidence="1" id="KW-0812">Transmembrane</keyword>
<reference evidence="3" key="1">
    <citation type="submission" date="2018-06" db="EMBL/GenBank/DDBJ databases">
        <title>Aestuariibacter litoralis strain KCTC 52945T.</title>
        <authorList>
            <person name="Li X."/>
            <person name="Salam N."/>
            <person name="Li J.-L."/>
            <person name="Chen Y.-M."/>
            <person name="Yang Z.-W."/>
            <person name="Zhang L.-Y."/>
            <person name="Han M.-X."/>
            <person name="Xiao M."/>
            <person name="Li W.-J."/>
        </authorList>
    </citation>
    <scope>NUCLEOTIDE SEQUENCE [LARGE SCALE GENOMIC DNA]</scope>
    <source>
        <strain evidence="3">KCTC 52945</strain>
    </source>
</reference>
<keyword evidence="1" id="KW-0472">Membrane</keyword>
<keyword evidence="3" id="KW-1185">Reference proteome</keyword>
<protein>
    <recommendedName>
        <fullName evidence="4">DoxX family protein</fullName>
    </recommendedName>
</protein>
<dbReference type="RefSeq" id="WP_111196664.1">
    <property type="nucleotide sequence ID" value="NZ_QKVK01000002.1"/>
</dbReference>
<accession>A0A2W2BCI4</accession>
<feature type="transmembrane region" description="Helical" evidence="1">
    <location>
        <begin position="75"/>
        <end position="95"/>
    </location>
</feature>
<feature type="transmembrane region" description="Helical" evidence="1">
    <location>
        <begin position="102"/>
        <end position="121"/>
    </location>
</feature>
<feature type="transmembrane region" description="Helical" evidence="1">
    <location>
        <begin position="6"/>
        <end position="26"/>
    </location>
</feature>
<dbReference type="InterPro" id="IPR046740">
    <property type="entry name" value="DUF6790"/>
</dbReference>
<comment type="caution">
    <text evidence="2">The sequence shown here is derived from an EMBL/GenBank/DDBJ whole genome shotgun (WGS) entry which is preliminary data.</text>
</comment>
<evidence type="ECO:0000313" key="2">
    <source>
        <dbReference type="EMBL" id="PZF77888.1"/>
    </source>
</evidence>
<dbReference type="EMBL" id="QKVK01000002">
    <property type="protein sequence ID" value="PZF77888.1"/>
    <property type="molecule type" value="Genomic_DNA"/>
</dbReference>
<name>A0A2W2BCI4_9HYPH</name>
<feature type="transmembrane region" description="Helical" evidence="1">
    <location>
        <begin position="133"/>
        <end position="151"/>
    </location>
</feature>
<evidence type="ECO:0000313" key="3">
    <source>
        <dbReference type="Proteomes" id="UP000248795"/>
    </source>
</evidence>
<dbReference type="Pfam" id="PF20589">
    <property type="entry name" value="DUF6790"/>
    <property type="match status" value="1"/>
</dbReference>
<feature type="transmembrane region" description="Helical" evidence="1">
    <location>
        <begin position="38"/>
        <end position="63"/>
    </location>
</feature>
<dbReference type="Proteomes" id="UP000248795">
    <property type="component" value="Unassembled WGS sequence"/>
</dbReference>
<organism evidence="2 3">
    <name type="scientific">Aestuariivirga litoralis</name>
    <dbReference type="NCBI Taxonomy" id="2650924"/>
    <lineage>
        <taxon>Bacteria</taxon>
        <taxon>Pseudomonadati</taxon>
        <taxon>Pseudomonadota</taxon>
        <taxon>Alphaproteobacteria</taxon>
        <taxon>Hyphomicrobiales</taxon>
        <taxon>Aestuariivirgaceae</taxon>
        <taxon>Aestuariivirga</taxon>
    </lineage>
</organism>
<evidence type="ECO:0000256" key="1">
    <source>
        <dbReference type="SAM" id="Phobius"/>
    </source>
</evidence>
<evidence type="ECO:0008006" key="4">
    <source>
        <dbReference type="Google" id="ProtNLM"/>
    </source>
</evidence>
<dbReference type="AlphaFoldDB" id="A0A2W2BCI4"/>
<gene>
    <name evidence="2" type="ORF">DK847_05530</name>
</gene>
<keyword evidence="1" id="KW-1133">Transmembrane helix</keyword>
<sequence length="158" mass="16853">MAAVISYILSNIPAVCFALAILLALLRHDGRSLAARLLDWMLLLPVGIGGVWAGFFHITFPAIAAQSIGWQPSPFQFEIGVADAAIGIAGIVSFWRALPFKAAVVLYIVLFNFGVAVGHVRESLGGNFAPNNFGLLLVITIAEMVLLPVLLRAATRKA</sequence>
<proteinExistence type="predicted"/>